<comment type="caution">
    <text evidence="1">The sequence shown here is derived from an EMBL/GenBank/DDBJ whole genome shotgun (WGS) entry which is preliminary data.</text>
</comment>
<evidence type="ECO:0000313" key="2">
    <source>
        <dbReference type="Proteomes" id="UP000614996"/>
    </source>
</evidence>
<protein>
    <submittedName>
        <fullName evidence="1">Uncharacterized protein</fullName>
    </submittedName>
</protein>
<accession>A0A8J4A8U3</accession>
<evidence type="ECO:0000313" key="1">
    <source>
        <dbReference type="EMBL" id="GIL25430.1"/>
    </source>
</evidence>
<reference evidence="2" key="1">
    <citation type="journal article" date="2021" name="Int. J. Syst. Evol. Microbiol.">
        <title>Actinocatenispora comari sp. nov., an endophytic actinomycete isolated from aerial parts of Comarum salesowianum.</title>
        <authorList>
            <person name="Oyunbileg N."/>
            <person name="Iizaka Y."/>
            <person name="Hamada M."/>
            <person name="Davaapurev B.O."/>
            <person name="Fukumoto A."/>
            <person name="Tsetseg B."/>
            <person name="Kato F."/>
            <person name="Tamura T."/>
            <person name="Batkhuu J."/>
            <person name="Anzai Y."/>
        </authorList>
    </citation>
    <scope>NUCLEOTIDE SEQUENCE [LARGE SCALE GENOMIC DNA]</scope>
    <source>
        <strain evidence="2">NUM-2625</strain>
    </source>
</reference>
<dbReference type="RefSeq" id="WP_207123046.1">
    <property type="nucleotide sequence ID" value="NZ_BOPO01000006.1"/>
</dbReference>
<keyword evidence="2" id="KW-1185">Reference proteome</keyword>
<organism evidence="1 2">
    <name type="scientific">Actinocatenispora comari</name>
    <dbReference type="NCBI Taxonomy" id="2807577"/>
    <lineage>
        <taxon>Bacteria</taxon>
        <taxon>Bacillati</taxon>
        <taxon>Actinomycetota</taxon>
        <taxon>Actinomycetes</taxon>
        <taxon>Micromonosporales</taxon>
        <taxon>Micromonosporaceae</taxon>
        <taxon>Actinocatenispora</taxon>
    </lineage>
</organism>
<sequence length="57" mass="6403">MATLTQLRIVVLQTKRDLWCDRCVATCAVQIIYVVEESGRVPNAVGGLTYCEVCEQR</sequence>
<name>A0A8J4A8U3_9ACTN</name>
<gene>
    <name evidence="1" type="ORF">NUM_06850</name>
</gene>
<dbReference type="EMBL" id="BOPO01000006">
    <property type="protein sequence ID" value="GIL25430.1"/>
    <property type="molecule type" value="Genomic_DNA"/>
</dbReference>
<proteinExistence type="predicted"/>
<dbReference type="AlphaFoldDB" id="A0A8J4A8U3"/>
<dbReference type="Proteomes" id="UP000614996">
    <property type="component" value="Unassembled WGS sequence"/>
</dbReference>